<evidence type="ECO:0000313" key="1">
    <source>
        <dbReference type="EMBL" id="MCW3477425.1"/>
    </source>
</evidence>
<keyword evidence="2" id="KW-1185">Reference proteome</keyword>
<organism evidence="1 2">
    <name type="scientific">Limobrevibacterium gyesilva</name>
    <dbReference type="NCBI Taxonomy" id="2991712"/>
    <lineage>
        <taxon>Bacteria</taxon>
        <taxon>Pseudomonadati</taxon>
        <taxon>Pseudomonadota</taxon>
        <taxon>Alphaproteobacteria</taxon>
        <taxon>Acetobacterales</taxon>
        <taxon>Acetobacteraceae</taxon>
        <taxon>Limobrevibacterium</taxon>
    </lineage>
</organism>
<reference evidence="1" key="1">
    <citation type="submission" date="2022-09" db="EMBL/GenBank/DDBJ databases">
        <title>Rhodovastum sp. nov. RN2-1 isolated from soil in Seongnam, South Korea.</title>
        <authorList>
            <person name="Le N.T."/>
        </authorList>
    </citation>
    <scope>NUCLEOTIDE SEQUENCE</scope>
    <source>
        <strain evidence="1">RN2-1</strain>
    </source>
</reference>
<reference evidence="1" key="2">
    <citation type="submission" date="2022-10" db="EMBL/GenBank/DDBJ databases">
        <authorList>
            <person name="Trinh H.N."/>
        </authorList>
    </citation>
    <scope>NUCLEOTIDE SEQUENCE</scope>
    <source>
        <strain evidence="1">RN2-1</strain>
    </source>
</reference>
<evidence type="ECO:0000313" key="2">
    <source>
        <dbReference type="Proteomes" id="UP001165679"/>
    </source>
</evidence>
<sequence>MFSPPAIIVHGLDHARTALRPGLPVTLLSAPGAALYAGCGWWRALVAAARMEFPGTQGTDLLDCGDAPGRAMAALRIGQRGLILDPACPAFPAVAAAAGTLGATVLPHRPASLDLAQPGAARLLSVWLRGDNNVRLG</sequence>
<dbReference type="Proteomes" id="UP001165679">
    <property type="component" value="Unassembled WGS sequence"/>
</dbReference>
<name>A0AA42CK25_9PROT</name>
<dbReference type="EMBL" id="JAPDNT010000037">
    <property type="protein sequence ID" value="MCW3477425.1"/>
    <property type="molecule type" value="Genomic_DNA"/>
</dbReference>
<proteinExistence type="predicted"/>
<gene>
    <name evidence="1" type="ORF">OL599_22915</name>
</gene>
<accession>A0AA42CK25</accession>
<comment type="caution">
    <text evidence="1">The sequence shown here is derived from an EMBL/GenBank/DDBJ whole genome shotgun (WGS) entry which is preliminary data.</text>
</comment>
<protein>
    <submittedName>
        <fullName evidence="1">Uncharacterized protein</fullName>
    </submittedName>
</protein>
<dbReference type="AlphaFoldDB" id="A0AA42CK25"/>
<dbReference type="RefSeq" id="WP_264716372.1">
    <property type="nucleotide sequence ID" value="NZ_JAPDNT010000037.1"/>
</dbReference>